<dbReference type="EMBL" id="CAJNYT010005548">
    <property type="protein sequence ID" value="CAF3754246.1"/>
    <property type="molecule type" value="Genomic_DNA"/>
</dbReference>
<evidence type="ECO:0000313" key="3">
    <source>
        <dbReference type="EMBL" id="CAF3506186.1"/>
    </source>
</evidence>
<feature type="region of interest" description="Disordered" evidence="1">
    <location>
        <begin position="105"/>
        <end position="124"/>
    </location>
</feature>
<evidence type="ECO:0000313" key="9">
    <source>
        <dbReference type="Proteomes" id="UP000663873"/>
    </source>
</evidence>
<evidence type="ECO:0000313" key="6">
    <source>
        <dbReference type="EMBL" id="CAF4196861.1"/>
    </source>
</evidence>
<gene>
    <name evidence="4" type="ORF">GRG538_LOCUS31565</name>
    <name evidence="6" type="ORF">HFQ381_LOCUS7210</name>
    <name evidence="3" type="ORF">LUA448_LOCUS25595</name>
    <name evidence="7" type="ORF">QYT958_LOCUS7992</name>
    <name evidence="2" type="ORF">TIS948_LOCUS8310</name>
    <name evidence="5" type="ORF">UJA718_LOCUS5997</name>
</gene>
<dbReference type="EMBL" id="CAJOBO010000341">
    <property type="protein sequence ID" value="CAF4196861.1"/>
    <property type="molecule type" value="Genomic_DNA"/>
</dbReference>
<feature type="compositionally biased region" description="Low complexity" evidence="1">
    <location>
        <begin position="105"/>
        <end position="122"/>
    </location>
</feature>
<dbReference type="Proteomes" id="UP000663851">
    <property type="component" value="Unassembled WGS sequence"/>
</dbReference>
<dbReference type="Proteomes" id="UP000663825">
    <property type="component" value="Unassembled WGS sequence"/>
</dbReference>
<evidence type="ECO:0000313" key="7">
    <source>
        <dbReference type="EMBL" id="CAF4546631.1"/>
    </source>
</evidence>
<dbReference type="EMBL" id="CAJOBP010000543">
    <property type="protein sequence ID" value="CAF4192069.1"/>
    <property type="molecule type" value="Genomic_DNA"/>
</dbReference>
<evidence type="ECO:0000256" key="1">
    <source>
        <dbReference type="SAM" id="MobiDB-lite"/>
    </source>
</evidence>
<dbReference type="Proteomes" id="UP000663848">
    <property type="component" value="Unassembled WGS sequence"/>
</dbReference>
<dbReference type="Proteomes" id="UP000663833">
    <property type="component" value="Unassembled WGS sequence"/>
</dbReference>
<comment type="caution">
    <text evidence="2">The sequence shown here is derived from an EMBL/GenBank/DDBJ whole genome shotgun (WGS) entry which is preliminary data.</text>
</comment>
<dbReference type="EMBL" id="CAJOBR010000786">
    <property type="protein sequence ID" value="CAF4546631.1"/>
    <property type="molecule type" value="Genomic_DNA"/>
</dbReference>
<organism evidence="2 8">
    <name type="scientific">Rotaria socialis</name>
    <dbReference type="NCBI Taxonomy" id="392032"/>
    <lineage>
        <taxon>Eukaryota</taxon>
        <taxon>Metazoa</taxon>
        <taxon>Spiralia</taxon>
        <taxon>Gnathifera</taxon>
        <taxon>Rotifera</taxon>
        <taxon>Eurotatoria</taxon>
        <taxon>Bdelloidea</taxon>
        <taxon>Philodinida</taxon>
        <taxon>Philodinidae</taxon>
        <taxon>Rotaria</taxon>
    </lineage>
</organism>
<dbReference type="Proteomes" id="UP000663873">
    <property type="component" value="Unassembled WGS sequence"/>
</dbReference>
<dbReference type="OrthoDB" id="10044013at2759"/>
<dbReference type="EMBL" id="CAJNYD010003393">
    <property type="protein sequence ID" value="CAF3506186.1"/>
    <property type="molecule type" value="Genomic_DNA"/>
</dbReference>
<proteinExistence type="predicted"/>
<protein>
    <submittedName>
        <fullName evidence="2">Uncharacterized protein</fullName>
    </submittedName>
</protein>
<sequence>MKHKFLKRSITNKQTQHRSYQTQTKRIPTPIDHVRSSSTDEIDLDIEGALSDSYSPCLKPTVQLKSQKLLKKDLLRVSNQRSSLLGPQTSQPHFAHHELQQIHSVASSLSKSSSSSSSIDGRIASRRRSLSLTSRIFHATIHRIGPWPDKSINYFRSNQSDTPRTSQKVRTIKNPRITSPKSCISSNDNAYQFKIHPSKHTYIDEYRKSKGYVLNLPSSKQDTHLSLSSLTEIQDYDDDQISLVGTYRCGVGDNSFTERTYLSTTHMSSIAGTNSKFAGEIIDKLNPLPRISSSMNQVHISPVIPTQNNSHFRYSRRSQFNSTRMLPPLTNQPFQYLSSTDPIGKLYDRTKKTSIHNPAKLLFMNGRPKKRYSNYFILYFNSNKDLVLFNSE</sequence>
<feature type="compositionally biased region" description="Polar residues" evidence="1">
    <location>
        <begin position="9"/>
        <end position="24"/>
    </location>
</feature>
<keyword evidence="9" id="KW-1185">Reference proteome</keyword>
<accession>A0A817NWN5</accession>
<dbReference type="EMBL" id="CAJNXB010001062">
    <property type="protein sequence ID" value="CAF3126866.1"/>
    <property type="molecule type" value="Genomic_DNA"/>
</dbReference>
<evidence type="ECO:0000313" key="5">
    <source>
        <dbReference type="EMBL" id="CAF4192069.1"/>
    </source>
</evidence>
<evidence type="ECO:0000313" key="4">
    <source>
        <dbReference type="EMBL" id="CAF3754246.1"/>
    </source>
</evidence>
<evidence type="ECO:0000313" key="2">
    <source>
        <dbReference type="EMBL" id="CAF3126866.1"/>
    </source>
</evidence>
<feature type="region of interest" description="Disordered" evidence="1">
    <location>
        <begin position="1"/>
        <end position="24"/>
    </location>
</feature>
<dbReference type="AlphaFoldDB" id="A0A817NWN5"/>
<reference evidence="2" key="1">
    <citation type="submission" date="2021-02" db="EMBL/GenBank/DDBJ databases">
        <authorList>
            <person name="Nowell W R."/>
        </authorList>
    </citation>
    <scope>NUCLEOTIDE SEQUENCE</scope>
</reference>
<evidence type="ECO:0000313" key="8">
    <source>
        <dbReference type="Proteomes" id="UP000663825"/>
    </source>
</evidence>
<dbReference type="Proteomes" id="UP000663872">
    <property type="component" value="Unassembled WGS sequence"/>
</dbReference>
<name>A0A817NWN5_9BILA</name>